<dbReference type="EMBL" id="PQVG01000005">
    <property type="protein sequence ID" value="POY39525.1"/>
    <property type="molecule type" value="Genomic_DNA"/>
</dbReference>
<dbReference type="InterPro" id="IPR007420">
    <property type="entry name" value="DUF465"/>
</dbReference>
<evidence type="ECO:0000313" key="1">
    <source>
        <dbReference type="EMBL" id="POY39525.1"/>
    </source>
</evidence>
<name>A0A2S5AAD7_9FLAO</name>
<organism evidence="1 2">
    <name type="scientific">Flavobacterium alvei</name>
    <dbReference type="NCBI Taxonomy" id="2080416"/>
    <lineage>
        <taxon>Bacteria</taxon>
        <taxon>Pseudomonadati</taxon>
        <taxon>Bacteroidota</taxon>
        <taxon>Flavobacteriia</taxon>
        <taxon>Flavobacteriales</taxon>
        <taxon>Flavobacteriaceae</taxon>
        <taxon>Flavobacterium</taxon>
    </lineage>
</organism>
<comment type="caution">
    <text evidence="1">The sequence shown here is derived from an EMBL/GenBank/DDBJ whole genome shotgun (WGS) entry which is preliminary data.</text>
</comment>
<reference evidence="1 2" key="1">
    <citation type="submission" date="2018-01" db="EMBL/GenBank/DDBJ databases">
        <authorList>
            <person name="Gaut B.S."/>
            <person name="Morton B.R."/>
            <person name="Clegg M.T."/>
            <person name="Duvall M.R."/>
        </authorList>
    </citation>
    <scope>NUCLEOTIDE SEQUENCE [LARGE SCALE GENOMIC DNA]</scope>
    <source>
        <strain evidence="1 2">HR-AY</strain>
    </source>
</reference>
<dbReference type="Pfam" id="PF04325">
    <property type="entry name" value="DUF465"/>
    <property type="match status" value="1"/>
</dbReference>
<dbReference type="InterPro" id="IPR038444">
    <property type="entry name" value="DUF465_sf"/>
</dbReference>
<gene>
    <name evidence="1" type="ORF">C3L50_10155</name>
</gene>
<keyword evidence="2" id="KW-1185">Reference proteome</keyword>
<dbReference type="OrthoDB" id="1263265at2"/>
<proteinExistence type="predicted"/>
<protein>
    <submittedName>
        <fullName evidence="1">GTP-binding protein</fullName>
    </submittedName>
</protein>
<sequence>MENQDLLHVSPDVQEKIEKLITENDHFAALFEEYRKVKQEVASIKSEVVVTTDEHLKELKVKILHLKDEIYSILRR</sequence>
<dbReference type="AlphaFoldDB" id="A0A2S5AAD7"/>
<evidence type="ECO:0000313" key="2">
    <source>
        <dbReference type="Proteomes" id="UP000237310"/>
    </source>
</evidence>
<dbReference type="Proteomes" id="UP000237310">
    <property type="component" value="Unassembled WGS sequence"/>
</dbReference>
<dbReference type="Gene3D" id="6.10.280.50">
    <property type="match status" value="1"/>
</dbReference>
<dbReference type="RefSeq" id="WP_103806064.1">
    <property type="nucleotide sequence ID" value="NZ_CAKZGH010000106.1"/>
</dbReference>
<accession>A0A2S5AAD7</accession>